<name>A0ABR1RDQ8_9PEZI</name>
<proteinExistence type="predicted"/>
<feature type="compositionally biased region" description="Low complexity" evidence="1">
    <location>
        <begin position="419"/>
        <end position="444"/>
    </location>
</feature>
<feature type="compositionally biased region" description="Basic and acidic residues" evidence="1">
    <location>
        <begin position="497"/>
        <end position="530"/>
    </location>
</feature>
<evidence type="ECO:0000313" key="2">
    <source>
        <dbReference type="EMBL" id="KAK8008738.1"/>
    </source>
</evidence>
<feature type="compositionally biased region" description="Basic residues" evidence="1">
    <location>
        <begin position="408"/>
        <end position="418"/>
    </location>
</feature>
<feature type="compositionally biased region" description="Basic and acidic residues" evidence="1">
    <location>
        <begin position="446"/>
        <end position="455"/>
    </location>
</feature>
<feature type="compositionally biased region" description="Polar residues" evidence="1">
    <location>
        <begin position="474"/>
        <end position="484"/>
    </location>
</feature>
<sequence>MSFTSPGTEPFPPFNDHDYQDPAPRMARRSPRTHEDATKVVDGDKKRKSHTLNPAAMEFVSPTRTSGIIPANVGGRITTPLQLSPVVQLPTQAVSPSSKPSPSVDAPTSTAEPENTDAKKEGQSATEDFASPSNPQKSTADSTIPADKTGHAEERSDPTKKPANIWTKYNQSEKVKSHASQGSQSTNNDHDERGQKDSGKKTKSSSGARPASHANDKADKQQQDDSQTQKQDQAGKKDAVPKGSNAKGKPTTKEVPANRPVVPGATWVETEPKKASKKKSTKRHAPKGKTTAKSAGSSVTSAPTLSQEPEIKGEQDSGSQATNGEGGSDNKSKGNRKAEAQSQDGSERAVTPIPKDTSEAATTAPTGTAAEAKKPENPETQSAEAVHRTSKEPATKKENEKKNFPSKQAKKSKGKKQKSSAANQNAASQDKDQATPSAATQATTNEKAEVDRRDTMVSLSQADLPSVFEENNRAGLTSSGTKTPSLRDAPAPNNSPWRKDGKNKASYKNKEESTDVHPETLLEGEERKGG</sequence>
<gene>
    <name evidence="2" type="ORF">PG991_011289</name>
</gene>
<organism evidence="2 3">
    <name type="scientific">Apiospora marii</name>
    <dbReference type="NCBI Taxonomy" id="335849"/>
    <lineage>
        <taxon>Eukaryota</taxon>
        <taxon>Fungi</taxon>
        <taxon>Dikarya</taxon>
        <taxon>Ascomycota</taxon>
        <taxon>Pezizomycotina</taxon>
        <taxon>Sordariomycetes</taxon>
        <taxon>Xylariomycetidae</taxon>
        <taxon>Amphisphaeriales</taxon>
        <taxon>Apiosporaceae</taxon>
        <taxon>Apiospora</taxon>
    </lineage>
</organism>
<feature type="compositionally biased region" description="Basic and acidic residues" evidence="1">
    <location>
        <begin position="328"/>
        <end position="339"/>
    </location>
</feature>
<accession>A0ABR1RDQ8</accession>
<evidence type="ECO:0000313" key="3">
    <source>
        <dbReference type="Proteomes" id="UP001396898"/>
    </source>
</evidence>
<feature type="compositionally biased region" description="Basic and acidic residues" evidence="1">
    <location>
        <begin position="188"/>
        <end position="200"/>
    </location>
</feature>
<feature type="compositionally biased region" description="Basic and acidic residues" evidence="1">
    <location>
        <begin position="214"/>
        <end position="223"/>
    </location>
</feature>
<reference evidence="2 3" key="1">
    <citation type="submission" date="2023-01" db="EMBL/GenBank/DDBJ databases">
        <title>Analysis of 21 Apiospora genomes using comparative genomics revels a genus with tremendous synthesis potential of carbohydrate active enzymes and secondary metabolites.</title>
        <authorList>
            <person name="Sorensen T."/>
        </authorList>
    </citation>
    <scope>NUCLEOTIDE SEQUENCE [LARGE SCALE GENOMIC DNA]</scope>
    <source>
        <strain evidence="2 3">CBS 20057</strain>
    </source>
</reference>
<feature type="compositionally biased region" description="Basic and acidic residues" evidence="1">
    <location>
        <begin position="148"/>
        <end position="160"/>
    </location>
</feature>
<feature type="compositionally biased region" description="Basic and acidic residues" evidence="1">
    <location>
        <begin position="32"/>
        <end position="45"/>
    </location>
</feature>
<protein>
    <submittedName>
        <fullName evidence="2">Uncharacterized protein</fullName>
    </submittedName>
</protein>
<feature type="compositionally biased region" description="Low complexity" evidence="1">
    <location>
        <begin position="359"/>
        <end position="370"/>
    </location>
</feature>
<feature type="compositionally biased region" description="Basic and acidic residues" evidence="1">
    <location>
        <begin position="385"/>
        <end position="403"/>
    </location>
</feature>
<feature type="compositionally biased region" description="Basic residues" evidence="1">
    <location>
        <begin position="275"/>
        <end position="287"/>
    </location>
</feature>
<dbReference type="EMBL" id="JAQQWI010000016">
    <property type="protein sequence ID" value="KAK8008738.1"/>
    <property type="molecule type" value="Genomic_DNA"/>
</dbReference>
<feature type="region of interest" description="Disordered" evidence="1">
    <location>
        <begin position="1"/>
        <end position="76"/>
    </location>
</feature>
<comment type="caution">
    <text evidence="2">The sequence shown here is derived from an EMBL/GenBank/DDBJ whole genome shotgun (WGS) entry which is preliminary data.</text>
</comment>
<feature type="compositionally biased region" description="Polar residues" evidence="1">
    <location>
        <begin position="177"/>
        <end position="187"/>
    </location>
</feature>
<keyword evidence="3" id="KW-1185">Reference proteome</keyword>
<feature type="compositionally biased region" description="Polar residues" evidence="1">
    <location>
        <begin position="123"/>
        <end position="142"/>
    </location>
</feature>
<feature type="region of interest" description="Disordered" evidence="1">
    <location>
        <begin position="88"/>
        <end position="530"/>
    </location>
</feature>
<feature type="compositionally biased region" description="Polar residues" evidence="1">
    <location>
        <begin position="291"/>
        <end position="307"/>
    </location>
</feature>
<dbReference type="Proteomes" id="UP001396898">
    <property type="component" value="Unassembled WGS sequence"/>
</dbReference>
<evidence type="ECO:0000256" key="1">
    <source>
        <dbReference type="SAM" id="MobiDB-lite"/>
    </source>
</evidence>